<evidence type="ECO:0000259" key="2">
    <source>
        <dbReference type="Pfam" id="PF13280"/>
    </source>
</evidence>
<evidence type="ECO:0000256" key="1">
    <source>
        <dbReference type="SAM" id="MobiDB-lite"/>
    </source>
</evidence>
<dbReference type="PIRSF" id="PIRSF016838">
    <property type="entry name" value="PafC"/>
    <property type="match status" value="1"/>
</dbReference>
<name>A0ABP8ZUE4_9MICO</name>
<comment type="caution">
    <text evidence="4">The sequence shown here is derived from an EMBL/GenBank/DDBJ whole genome shotgun (WGS) entry which is preliminary data.</text>
</comment>
<evidence type="ECO:0000313" key="4">
    <source>
        <dbReference type="EMBL" id="GAA4766494.1"/>
    </source>
</evidence>
<dbReference type="InterPro" id="IPR051534">
    <property type="entry name" value="CBASS_pafABC_assoc_protein"/>
</dbReference>
<sequence length="342" mass="37384">MSFLASDQVRILLTLVPYLFERGEVPVEEAADEFDITPAQMRRLVKRLPLIGLPGEDGYFQMPNEMFDIDWDLLDERDAIRISEKVALERAPRLTAREAAALLAGLQLARAIPGVAESEVYAGLVEKLARGASAAPADVVVAPGPVDEVRTLVSRAIGEGVALSFTYRAPDAEPTTRTVDPVSVLITDGQWYLQGWCHLRRAMRTFHLDRVGDVRLTGIPIAHGPGADEPQPFGAADGDHVVAVRYRQEHASLLGDYLRTAEIDRADEVETARIRLADPLSLRRLATRLGGRLEIVGPASARQAARRWADEALALYAAPDPRPEDSCSGSVRRDPRRTGSSG</sequence>
<evidence type="ECO:0000259" key="3">
    <source>
        <dbReference type="Pfam" id="PF19187"/>
    </source>
</evidence>
<evidence type="ECO:0000313" key="5">
    <source>
        <dbReference type="Proteomes" id="UP001501645"/>
    </source>
</evidence>
<feature type="compositionally biased region" description="Basic and acidic residues" evidence="1">
    <location>
        <begin position="321"/>
        <end position="342"/>
    </location>
</feature>
<dbReference type="InterPro" id="IPR026881">
    <property type="entry name" value="WYL_dom"/>
</dbReference>
<dbReference type="InterPro" id="IPR028349">
    <property type="entry name" value="PafC-like"/>
</dbReference>
<dbReference type="EMBL" id="BAABKO010000001">
    <property type="protein sequence ID" value="GAA4766494.1"/>
    <property type="molecule type" value="Genomic_DNA"/>
</dbReference>
<feature type="region of interest" description="Disordered" evidence="1">
    <location>
        <begin position="319"/>
        <end position="342"/>
    </location>
</feature>
<organism evidence="4 5">
    <name type="scientific">Microbacterium gilvum</name>
    <dbReference type="NCBI Taxonomy" id="1336204"/>
    <lineage>
        <taxon>Bacteria</taxon>
        <taxon>Bacillati</taxon>
        <taxon>Actinomycetota</taxon>
        <taxon>Actinomycetes</taxon>
        <taxon>Micrococcales</taxon>
        <taxon>Microbacteriaceae</taxon>
        <taxon>Microbacterium</taxon>
    </lineage>
</organism>
<dbReference type="PANTHER" id="PTHR34580">
    <property type="match status" value="1"/>
</dbReference>
<accession>A0ABP8ZUE4</accession>
<dbReference type="RefSeq" id="WP_345436026.1">
    <property type="nucleotide sequence ID" value="NZ_BAABKO010000001.1"/>
</dbReference>
<dbReference type="PROSITE" id="PS52050">
    <property type="entry name" value="WYL"/>
    <property type="match status" value="1"/>
</dbReference>
<feature type="domain" description="PafC HTH" evidence="3">
    <location>
        <begin position="7"/>
        <end position="129"/>
    </location>
</feature>
<keyword evidence="5" id="KW-1185">Reference proteome</keyword>
<gene>
    <name evidence="4" type="ORF">GCM10023351_07200</name>
</gene>
<protein>
    <submittedName>
        <fullName evidence="4">YafY family protein</fullName>
    </submittedName>
</protein>
<reference evidence="5" key="1">
    <citation type="journal article" date="2019" name="Int. J. Syst. Evol. Microbiol.">
        <title>The Global Catalogue of Microorganisms (GCM) 10K type strain sequencing project: providing services to taxonomists for standard genome sequencing and annotation.</title>
        <authorList>
            <consortium name="The Broad Institute Genomics Platform"/>
            <consortium name="The Broad Institute Genome Sequencing Center for Infectious Disease"/>
            <person name="Wu L."/>
            <person name="Ma J."/>
        </authorList>
    </citation>
    <scope>NUCLEOTIDE SEQUENCE [LARGE SCALE GENOMIC DNA]</scope>
    <source>
        <strain evidence="5">JCM 18537</strain>
    </source>
</reference>
<dbReference type="PANTHER" id="PTHR34580:SF1">
    <property type="entry name" value="PROTEIN PAFC"/>
    <property type="match status" value="1"/>
</dbReference>
<dbReference type="Pfam" id="PF13280">
    <property type="entry name" value="WYL"/>
    <property type="match status" value="1"/>
</dbReference>
<dbReference type="InterPro" id="IPR043839">
    <property type="entry name" value="PafC_HTH"/>
</dbReference>
<dbReference type="Pfam" id="PF19187">
    <property type="entry name" value="HTH_PafC"/>
    <property type="match status" value="1"/>
</dbReference>
<dbReference type="Proteomes" id="UP001501645">
    <property type="component" value="Unassembled WGS sequence"/>
</dbReference>
<feature type="domain" description="WYL" evidence="2">
    <location>
        <begin position="151"/>
        <end position="215"/>
    </location>
</feature>
<proteinExistence type="predicted"/>